<dbReference type="Pfam" id="PF02893">
    <property type="entry name" value="GRAM"/>
    <property type="match status" value="2"/>
</dbReference>
<feature type="domain" description="GRAM" evidence="1">
    <location>
        <begin position="144"/>
        <end position="211"/>
    </location>
</feature>
<organism evidence="2 3">
    <name type="scientific">Bugula neritina</name>
    <name type="common">Brown bryozoan</name>
    <name type="synonym">Sertularia neritina</name>
    <dbReference type="NCBI Taxonomy" id="10212"/>
    <lineage>
        <taxon>Eukaryota</taxon>
        <taxon>Metazoa</taxon>
        <taxon>Spiralia</taxon>
        <taxon>Lophotrochozoa</taxon>
        <taxon>Bryozoa</taxon>
        <taxon>Gymnolaemata</taxon>
        <taxon>Cheilostomatida</taxon>
        <taxon>Flustrina</taxon>
        <taxon>Buguloidea</taxon>
        <taxon>Bugulidae</taxon>
        <taxon>Bugula</taxon>
    </lineage>
</organism>
<keyword evidence="3" id="KW-1185">Reference proteome</keyword>
<accession>A0A7J7KSZ7</accession>
<evidence type="ECO:0000313" key="3">
    <source>
        <dbReference type="Proteomes" id="UP000593567"/>
    </source>
</evidence>
<protein>
    <submittedName>
        <fullName evidence="2">TBC1D8</fullName>
    </submittedName>
</protein>
<comment type="caution">
    <text evidence="2">The sequence shown here is derived from an EMBL/GenBank/DDBJ whole genome shotgun (WGS) entry which is preliminary data.</text>
</comment>
<proteinExistence type="predicted"/>
<dbReference type="InterPro" id="IPR011993">
    <property type="entry name" value="PH-like_dom_sf"/>
</dbReference>
<dbReference type="Proteomes" id="UP000593567">
    <property type="component" value="Unassembled WGS sequence"/>
</dbReference>
<dbReference type="CDD" id="cd13351">
    <property type="entry name" value="PH-GRAM1_TCB1D9_TCB1D9B"/>
    <property type="match status" value="1"/>
</dbReference>
<feature type="domain" description="GRAM" evidence="1">
    <location>
        <begin position="291"/>
        <end position="359"/>
    </location>
</feature>
<reference evidence="2" key="1">
    <citation type="submission" date="2020-06" db="EMBL/GenBank/DDBJ databases">
        <title>Draft genome of Bugula neritina, a colonial animal packing powerful symbionts and potential medicines.</title>
        <authorList>
            <person name="Rayko M."/>
        </authorList>
    </citation>
    <scope>NUCLEOTIDE SEQUENCE [LARGE SCALE GENOMIC DNA]</scope>
    <source>
        <strain evidence="2">Kwan_BN1</strain>
    </source>
</reference>
<dbReference type="EMBL" id="VXIV02000062">
    <property type="protein sequence ID" value="KAF6041304.1"/>
    <property type="molecule type" value="Genomic_DNA"/>
</dbReference>
<dbReference type="SMART" id="SM00568">
    <property type="entry name" value="GRAM"/>
    <property type="match status" value="2"/>
</dbReference>
<dbReference type="AlphaFoldDB" id="A0A7J7KSZ7"/>
<dbReference type="InterPro" id="IPR036014">
    <property type="entry name" value="TCB1D9/TCB1D9B_PH-GRAM1"/>
</dbReference>
<dbReference type="PANTHER" id="PTHR47666:SF1">
    <property type="entry name" value="PROTEIN VASCULAR ASSOCIATED DEATH 1, CHLOROPLASTIC"/>
    <property type="match status" value="1"/>
</dbReference>
<sequence length="491" mass="56691">MMWVKCEEILLAHALWTTERANMFFLLQHRKGRGKGRGLAGLLVGTMDAVLDSRSCKYRIIHQTENSELSWACAESDSTAEIEEHWRWLENNMISVLGDFESEDEVTDYVKCKIESLRTESVHEDGDVNDEEEEEAKRFKGAIAKFHKLFNLPPEEKLVNYYSCSYVKRRVPRQGWLYLSINHMCFYSFLLGKESKIITRWVDVMQLDIESNILFPNGIHVGTREADHYFTMFVSKEDAYKLMQQLTNMAMHQLIVEEGFEEDKTLPPARNKRKKKIPSLKRDLDARARSEAYRTLFRLPIAERLDGDTICCLWLPFKKTHTSGRLYVSKNYVCFDSKDQDDVQLVIPLRMVTCVEKTGNKENEINNALLISTSARSNFLFTDLYDQNSMLLKLADMLGQQQDYRLRSIGKSLTQITTSVDENSADISCDNSQGASLHPLHLPRLLNIRIQEVASLPWSCLLRFMSTSALNLPMICHQKMLPEKAVENNIC</sequence>
<evidence type="ECO:0000313" key="2">
    <source>
        <dbReference type="EMBL" id="KAF6041304.1"/>
    </source>
</evidence>
<dbReference type="Gene3D" id="2.30.29.30">
    <property type="entry name" value="Pleckstrin-homology domain (PH domain)/Phosphotyrosine-binding domain (PTB)"/>
    <property type="match status" value="2"/>
</dbReference>
<name>A0A7J7KSZ7_BUGNE</name>
<dbReference type="InterPro" id="IPR004182">
    <property type="entry name" value="GRAM"/>
</dbReference>
<evidence type="ECO:0000259" key="1">
    <source>
        <dbReference type="SMART" id="SM00568"/>
    </source>
</evidence>
<gene>
    <name evidence="2" type="ORF">EB796_000390</name>
</gene>
<dbReference type="PANTHER" id="PTHR47666">
    <property type="entry name" value="PROTEIN VASCULAR ASSOCIATED DEATH 1, CHLOROPLASTIC"/>
    <property type="match status" value="1"/>
</dbReference>
<dbReference type="FunFam" id="2.30.29.30:FF:000013">
    <property type="entry name" value="Putative TBC1 domain family member 8B"/>
    <property type="match status" value="1"/>
</dbReference>
<dbReference type="OrthoDB" id="17687at2759"/>